<proteinExistence type="predicted"/>
<sequence>MKDFNLSYGHWDLYHKALKDEQRHDEKVQEAIKNNLAHLLSEESIIMTNGEGMARLPVRSMDEYKLRYGSNDSSQVGQGDGSSAVGDTIGKLPAQSQGKGEGAGDQPGVNYYEANVSLDDIEAHLFKDLELPFLEKKENGNEGEVEEFIYRDIRKSGVMGNLDKKRTLFSAMKRNTIKGTPGIYPITRDDLRFKTWEDVRKPESRAVVFALMDTSGSMGAFEKYIARSFFFWMKRFLETKYASVKIIYIAHHTQARVCDEEEFFSKGESGGTICSSVYEKALEMIEESYSPKLYNLYPVHFSDGDNLSSDNNKCVELVKKLTALSTLFSYGEINPYYRQSTLMKVYEQIKNEKNRFFIFKDKQDIYPALKHFFSVKEKATS</sequence>
<dbReference type="PANTHER" id="PTHR30510:SF2">
    <property type="entry name" value="UPF0229 PROTEIN YEAH"/>
    <property type="match status" value="1"/>
</dbReference>
<accession>A0A8J2YI58</accession>
<dbReference type="AlphaFoldDB" id="A0A8J2YI58"/>
<reference evidence="2" key="1">
    <citation type="journal article" date="2014" name="Int. J. Syst. Evol. Microbiol.">
        <title>Complete genome sequence of Corynebacterium casei LMG S-19264T (=DSM 44701T), isolated from a smear-ripened cheese.</title>
        <authorList>
            <consortium name="US DOE Joint Genome Institute (JGI-PGF)"/>
            <person name="Walter F."/>
            <person name="Albersmeier A."/>
            <person name="Kalinowski J."/>
            <person name="Ruckert C."/>
        </authorList>
    </citation>
    <scope>NUCLEOTIDE SEQUENCE</scope>
    <source>
        <strain evidence="2">CGMCC 1.15371</strain>
    </source>
</reference>
<feature type="compositionally biased region" description="Low complexity" evidence="1">
    <location>
        <begin position="69"/>
        <end position="87"/>
    </location>
</feature>
<comment type="caution">
    <text evidence="2">The sequence shown here is derived from an EMBL/GenBank/DDBJ whole genome shotgun (WGS) entry which is preliminary data.</text>
</comment>
<dbReference type="Proteomes" id="UP000628775">
    <property type="component" value="Unassembled WGS sequence"/>
</dbReference>
<dbReference type="Pfam" id="PF04285">
    <property type="entry name" value="DUF444"/>
    <property type="match status" value="2"/>
</dbReference>
<name>A0A8J2YI58_9BACL</name>
<gene>
    <name evidence="2" type="primary">yhbH</name>
    <name evidence="2" type="ORF">GCM10011391_23190</name>
</gene>
<dbReference type="InterPro" id="IPR014230">
    <property type="entry name" value="Spore_YhbH"/>
</dbReference>
<dbReference type="NCBIfam" id="TIGR02877">
    <property type="entry name" value="spore_yhbH"/>
    <property type="match status" value="1"/>
</dbReference>
<dbReference type="PANTHER" id="PTHR30510">
    <property type="entry name" value="UPF0229 PROTEIN YEAH"/>
    <property type="match status" value="1"/>
</dbReference>
<evidence type="ECO:0000313" key="2">
    <source>
        <dbReference type="EMBL" id="GGE43748.1"/>
    </source>
</evidence>
<organism evidence="2 3">
    <name type="scientific">Pullulanibacillus camelliae</name>
    <dbReference type="NCBI Taxonomy" id="1707096"/>
    <lineage>
        <taxon>Bacteria</taxon>
        <taxon>Bacillati</taxon>
        <taxon>Bacillota</taxon>
        <taxon>Bacilli</taxon>
        <taxon>Bacillales</taxon>
        <taxon>Sporolactobacillaceae</taxon>
        <taxon>Pullulanibacillus</taxon>
    </lineage>
</organism>
<dbReference type="RefSeq" id="WP_188693931.1">
    <property type="nucleotide sequence ID" value="NZ_BMIR01000010.1"/>
</dbReference>
<protein>
    <submittedName>
        <fullName evidence="2">Stress response UPF0229 protein YhbH</fullName>
    </submittedName>
</protein>
<evidence type="ECO:0000313" key="3">
    <source>
        <dbReference type="Proteomes" id="UP000628775"/>
    </source>
</evidence>
<reference evidence="2" key="2">
    <citation type="submission" date="2020-09" db="EMBL/GenBank/DDBJ databases">
        <authorList>
            <person name="Sun Q."/>
            <person name="Zhou Y."/>
        </authorList>
    </citation>
    <scope>NUCLEOTIDE SEQUENCE</scope>
    <source>
        <strain evidence="2">CGMCC 1.15371</strain>
    </source>
</reference>
<feature type="region of interest" description="Disordered" evidence="1">
    <location>
        <begin position="69"/>
        <end position="106"/>
    </location>
</feature>
<evidence type="ECO:0000256" key="1">
    <source>
        <dbReference type="SAM" id="MobiDB-lite"/>
    </source>
</evidence>
<dbReference type="InterPro" id="IPR006698">
    <property type="entry name" value="UPF0229"/>
</dbReference>
<keyword evidence="3" id="KW-1185">Reference proteome</keyword>
<dbReference type="EMBL" id="BMIR01000010">
    <property type="protein sequence ID" value="GGE43748.1"/>
    <property type="molecule type" value="Genomic_DNA"/>
</dbReference>